<dbReference type="GO" id="GO:0016779">
    <property type="term" value="F:nucleotidyltransferase activity"/>
    <property type="evidence" value="ECO:0007669"/>
    <property type="project" value="UniProtKB-KW"/>
</dbReference>
<evidence type="ECO:0000256" key="1">
    <source>
        <dbReference type="ARBA" id="ARBA00022679"/>
    </source>
</evidence>
<dbReference type="InterPro" id="IPR005835">
    <property type="entry name" value="NTP_transferase_dom"/>
</dbReference>
<keyword evidence="1" id="KW-0808">Transferase</keyword>
<dbReference type="SUPFAM" id="SSF53448">
    <property type="entry name" value="Nucleotide-diphospho-sugar transferases"/>
    <property type="match status" value="1"/>
</dbReference>
<name>A0A8J7CQM6_9PROT</name>
<dbReference type="InterPro" id="IPR050065">
    <property type="entry name" value="GlmU-like"/>
</dbReference>
<feature type="domain" description="Nucleotidyl transferase" evidence="3">
    <location>
        <begin position="12"/>
        <end position="140"/>
    </location>
</feature>
<accession>A0A8J7CQM6</accession>
<keyword evidence="2" id="KW-0548">Nucleotidyltransferase</keyword>
<keyword evidence="5" id="KW-1185">Reference proteome</keyword>
<evidence type="ECO:0000259" key="3">
    <source>
        <dbReference type="Pfam" id="PF00483"/>
    </source>
</evidence>
<protein>
    <submittedName>
        <fullName evidence="4">Nucleotidyltransferase family protein</fullName>
    </submittedName>
</protein>
<comment type="caution">
    <text evidence="4">The sequence shown here is derived from an EMBL/GenBank/DDBJ whole genome shotgun (WGS) entry which is preliminary data.</text>
</comment>
<dbReference type="RefSeq" id="WP_192534003.1">
    <property type="nucleotide sequence ID" value="NZ_JACZHT010000003.1"/>
</dbReference>
<dbReference type="PANTHER" id="PTHR43584:SF8">
    <property type="entry name" value="N-ACETYLMURAMATE ALPHA-1-PHOSPHATE URIDYLYLTRANSFERASE"/>
    <property type="match status" value="1"/>
</dbReference>
<proteinExistence type="predicted"/>
<reference evidence="4" key="1">
    <citation type="submission" date="2020-10" db="EMBL/GenBank/DDBJ databases">
        <title>Genome sequence of the unusual species of purple photosynthetic bacteria, Phaeovibrio sulfidiphilus DSM 23193, type strain.</title>
        <authorList>
            <person name="Kyndt J.A."/>
            <person name="Meyer T.E."/>
        </authorList>
    </citation>
    <scope>NUCLEOTIDE SEQUENCE</scope>
    <source>
        <strain evidence="4">DSM 23193</strain>
    </source>
</reference>
<evidence type="ECO:0000256" key="2">
    <source>
        <dbReference type="ARBA" id="ARBA00022695"/>
    </source>
</evidence>
<gene>
    <name evidence="4" type="ORF">IHV25_04940</name>
</gene>
<dbReference type="Gene3D" id="3.90.550.10">
    <property type="entry name" value="Spore Coat Polysaccharide Biosynthesis Protein SpsA, Chain A"/>
    <property type="match status" value="1"/>
</dbReference>
<organism evidence="4 5">
    <name type="scientific">Phaeovibrio sulfidiphilus</name>
    <dbReference type="NCBI Taxonomy" id="1220600"/>
    <lineage>
        <taxon>Bacteria</taxon>
        <taxon>Pseudomonadati</taxon>
        <taxon>Pseudomonadota</taxon>
        <taxon>Alphaproteobacteria</taxon>
        <taxon>Rhodospirillales</taxon>
        <taxon>Rhodospirillaceae</taxon>
        <taxon>Phaeovibrio</taxon>
    </lineage>
</organism>
<evidence type="ECO:0000313" key="4">
    <source>
        <dbReference type="EMBL" id="MBE1236990.1"/>
    </source>
</evidence>
<dbReference type="AlphaFoldDB" id="A0A8J7CQM6"/>
<dbReference type="PANTHER" id="PTHR43584">
    <property type="entry name" value="NUCLEOTIDYL TRANSFERASE"/>
    <property type="match status" value="1"/>
</dbReference>
<dbReference type="InterPro" id="IPR029044">
    <property type="entry name" value="Nucleotide-diphossugar_trans"/>
</dbReference>
<evidence type="ECO:0000313" key="5">
    <source>
        <dbReference type="Proteomes" id="UP000631034"/>
    </source>
</evidence>
<dbReference type="Proteomes" id="UP000631034">
    <property type="component" value="Unassembled WGS sequence"/>
</dbReference>
<dbReference type="EMBL" id="JACZHT010000003">
    <property type="protein sequence ID" value="MBE1236990.1"/>
    <property type="molecule type" value="Genomic_DNA"/>
</dbReference>
<dbReference type="Pfam" id="PF00483">
    <property type="entry name" value="NTP_transferase"/>
    <property type="match status" value="1"/>
</dbReference>
<dbReference type="CDD" id="cd06422">
    <property type="entry name" value="NTP_transferase_like_1"/>
    <property type="match status" value="1"/>
</dbReference>
<sequence length="250" mass="27977">MTRSSTAHVPRKAMILAAGLGTRMRPMTESLPKPMVRVCDKPLIDWSLDHLESAGVEEAVVNVHYLADILVAHLKNREERPRVVFSDETDRLMESGGGVKKALPLLGDDPFFVINSDIIWLNGTRPALQRLADAWDPDTMDALLLLQPLAGAHGYTDKGDFEMDPLGKVHRRKTGQMAPFVFAGIQILHPRLFKDTPDTPFSLNDLYDRALNDQRLGTIAHDGDWYHIGTMPSLKLAQDALCRKRMPRGH</sequence>